<organism evidence="1 2">
    <name type="scientific">Persea americana</name>
    <name type="common">Avocado</name>
    <dbReference type="NCBI Taxonomy" id="3435"/>
    <lineage>
        <taxon>Eukaryota</taxon>
        <taxon>Viridiplantae</taxon>
        <taxon>Streptophyta</taxon>
        <taxon>Embryophyta</taxon>
        <taxon>Tracheophyta</taxon>
        <taxon>Spermatophyta</taxon>
        <taxon>Magnoliopsida</taxon>
        <taxon>Magnoliidae</taxon>
        <taxon>Laurales</taxon>
        <taxon>Lauraceae</taxon>
        <taxon>Persea</taxon>
    </lineage>
</organism>
<proteinExistence type="predicted"/>
<name>A0ACC2LLR0_PERAE</name>
<keyword evidence="2" id="KW-1185">Reference proteome</keyword>
<evidence type="ECO:0000313" key="2">
    <source>
        <dbReference type="Proteomes" id="UP001234297"/>
    </source>
</evidence>
<gene>
    <name evidence="1" type="ORF">MRB53_027687</name>
</gene>
<dbReference type="EMBL" id="CM056816">
    <property type="protein sequence ID" value="KAJ8634351.1"/>
    <property type="molecule type" value="Genomic_DNA"/>
</dbReference>
<accession>A0ACC2LLR0</accession>
<dbReference type="Proteomes" id="UP001234297">
    <property type="component" value="Chromosome 8"/>
</dbReference>
<sequence length="494" mass="54721">MVHLLLVTFPAQGHLNPALQFAKRLVRAGPRVTFATAISAHRRMVKPPSLPGLSYATFSDGYDDGFSHQDDPAHYMAQIKQVGSRTLADLVQSLARDDRHVTCIIYNFLLPWAADVAGDLAIPSVVLWVQPASLFAIYSHYFNGYDSIINTLNKDPSSTIELPGLPLLTPKDLPSFLLPSNTYPFVLAVLSELIGSLDTKARPETRVLVNTFDALEPDALTAVDSLKLIGIGPLVPSAFLDTTDESDTTYGGDLVNNEEDYAEWLGSKPKRSVVYVSFGSLSTLPKRQMEEIYKGLVEIGRPFLWVIRQDDKGTKTDTKSDTIDAKTDMDTDNTDTETESGFWKDESEMGGEGLIVPWCSQVEVLSHPSTGCFVTHCGWNSTSESLAMGVPMVCFPQWSDQTTNAKLVEDVWKIGVRVKVNEDGVLEGGELKRCLEEVMGGEECRWCRDSLIRIWTLWTVGHQRNESNHNQKSPVEIVVLDIPFSMLNISSTNM</sequence>
<protein>
    <submittedName>
        <fullName evidence="1">Uncharacterized protein</fullName>
    </submittedName>
</protein>
<evidence type="ECO:0000313" key="1">
    <source>
        <dbReference type="EMBL" id="KAJ8634351.1"/>
    </source>
</evidence>
<comment type="caution">
    <text evidence="1">The sequence shown here is derived from an EMBL/GenBank/DDBJ whole genome shotgun (WGS) entry which is preliminary data.</text>
</comment>
<reference evidence="1 2" key="1">
    <citation type="journal article" date="2022" name="Hortic Res">
        <title>A haplotype resolved chromosomal level avocado genome allows analysis of novel avocado genes.</title>
        <authorList>
            <person name="Nath O."/>
            <person name="Fletcher S.J."/>
            <person name="Hayward A."/>
            <person name="Shaw L.M."/>
            <person name="Masouleh A.K."/>
            <person name="Furtado A."/>
            <person name="Henry R.J."/>
            <person name="Mitter N."/>
        </authorList>
    </citation>
    <scope>NUCLEOTIDE SEQUENCE [LARGE SCALE GENOMIC DNA]</scope>
    <source>
        <strain evidence="2">cv. Hass</strain>
    </source>
</reference>